<name>A0ABQ7RP56_PICAN</name>
<evidence type="ECO:0000256" key="1">
    <source>
        <dbReference type="SAM" id="MobiDB-lite"/>
    </source>
</evidence>
<feature type="compositionally biased region" description="Polar residues" evidence="1">
    <location>
        <begin position="10"/>
        <end position="20"/>
    </location>
</feature>
<reference evidence="2 3" key="1">
    <citation type="journal article" date="2021" name="G3 (Bethesda)">
        <title>Genomic diversity, chromosomal rearrangements, and interspecies hybridization in the ogataea polymorpha species complex.</title>
        <authorList>
            <person name="Hanson S.J."/>
            <person name="Cinneide E.O."/>
            <person name="Salzberg L.I."/>
            <person name="Wolfe K.H."/>
            <person name="McGowan J."/>
            <person name="Fitzpatrick D.A."/>
            <person name="Matlin K."/>
        </authorList>
    </citation>
    <scope>NUCLEOTIDE SEQUENCE [LARGE SCALE GENOMIC DNA]</scope>
    <source>
        <strain evidence="2">51-138</strain>
    </source>
</reference>
<evidence type="ECO:0000313" key="3">
    <source>
        <dbReference type="Proteomes" id="UP001197328"/>
    </source>
</evidence>
<organism evidence="2 3">
    <name type="scientific">Pichia angusta</name>
    <name type="common">Yeast</name>
    <name type="synonym">Hansenula polymorpha</name>
    <dbReference type="NCBI Taxonomy" id="870730"/>
    <lineage>
        <taxon>Eukaryota</taxon>
        <taxon>Fungi</taxon>
        <taxon>Dikarya</taxon>
        <taxon>Ascomycota</taxon>
        <taxon>Saccharomycotina</taxon>
        <taxon>Pichiomycetes</taxon>
        <taxon>Pichiales</taxon>
        <taxon>Pichiaceae</taxon>
        <taxon>Ogataea</taxon>
    </lineage>
</organism>
<accession>A0ABQ7RP56</accession>
<protein>
    <submittedName>
        <fullName evidence="2">Uncharacterized protein</fullName>
    </submittedName>
</protein>
<dbReference type="EMBL" id="JAHLVD010000053">
    <property type="protein sequence ID" value="KAG7844627.1"/>
    <property type="molecule type" value="Genomic_DNA"/>
</dbReference>
<comment type="caution">
    <text evidence="2">The sequence shown here is derived from an EMBL/GenBank/DDBJ whole genome shotgun (WGS) entry which is preliminary data.</text>
</comment>
<evidence type="ECO:0000313" key="2">
    <source>
        <dbReference type="EMBL" id="KAG7844627.1"/>
    </source>
</evidence>
<proteinExistence type="predicted"/>
<keyword evidence="3" id="KW-1185">Reference proteome</keyword>
<feature type="region of interest" description="Disordered" evidence="1">
    <location>
        <begin position="1"/>
        <end position="20"/>
    </location>
</feature>
<dbReference type="Proteomes" id="UP001197328">
    <property type="component" value="Unassembled WGS sequence"/>
</dbReference>
<gene>
    <name evidence="2" type="ORF">KL940_005422</name>
</gene>
<sequence length="125" mass="13983">MLTRELFCRTSGQDQGGVSKQNQTLETNMVIVGGGGQLCQKRLGKTLRNYFGRCRCNDYGSLFAGDFTDLRSWYASYLQLPERAGTGKEPATSIPAPFMRKMARHGSIVAIKYIHLFHPELTAFT</sequence>